<keyword evidence="3" id="KW-1185">Reference proteome</keyword>
<dbReference type="Proteomes" id="UP001159042">
    <property type="component" value="Unassembled WGS sequence"/>
</dbReference>
<protein>
    <submittedName>
        <fullName evidence="2">Uncharacterized protein</fullName>
    </submittedName>
</protein>
<organism evidence="2 3">
    <name type="scientific">Exocentrus adspersus</name>
    <dbReference type="NCBI Taxonomy" id="1586481"/>
    <lineage>
        <taxon>Eukaryota</taxon>
        <taxon>Metazoa</taxon>
        <taxon>Ecdysozoa</taxon>
        <taxon>Arthropoda</taxon>
        <taxon>Hexapoda</taxon>
        <taxon>Insecta</taxon>
        <taxon>Pterygota</taxon>
        <taxon>Neoptera</taxon>
        <taxon>Endopterygota</taxon>
        <taxon>Coleoptera</taxon>
        <taxon>Polyphaga</taxon>
        <taxon>Cucujiformia</taxon>
        <taxon>Chrysomeloidea</taxon>
        <taxon>Cerambycidae</taxon>
        <taxon>Lamiinae</taxon>
        <taxon>Acanthocinini</taxon>
        <taxon>Exocentrus</taxon>
    </lineage>
</organism>
<gene>
    <name evidence="2" type="ORF">NQ315_006607</name>
</gene>
<comment type="caution">
    <text evidence="2">The sequence shown here is derived from an EMBL/GenBank/DDBJ whole genome shotgun (WGS) entry which is preliminary data.</text>
</comment>
<accession>A0AAV8VEN7</accession>
<dbReference type="AlphaFoldDB" id="A0AAV8VEN7"/>
<sequence length="99" mass="11148">MTRHQRWVPHEDEHSGAGRHLENGGAQQSYSLGSYTITVFQAEVFTILMVAHREDVKSCRGEILICSDSQADLRAIRQKEVELVCVQGHMEIPENSKGL</sequence>
<reference evidence="2 3" key="1">
    <citation type="journal article" date="2023" name="Insect Mol. Biol.">
        <title>Genome sequencing provides insights into the evolution of gene families encoding plant cell wall-degrading enzymes in longhorned beetles.</title>
        <authorList>
            <person name="Shin N.R."/>
            <person name="Okamura Y."/>
            <person name="Kirsch R."/>
            <person name="Pauchet Y."/>
        </authorList>
    </citation>
    <scope>NUCLEOTIDE SEQUENCE [LARGE SCALE GENOMIC DNA]</scope>
    <source>
        <strain evidence="2">EAD_L_NR</strain>
    </source>
</reference>
<dbReference type="EMBL" id="JANEYG010000121">
    <property type="protein sequence ID" value="KAJ8912537.1"/>
    <property type="molecule type" value="Genomic_DNA"/>
</dbReference>
<feature type="region of interest" description="Disordered" evidence="1">
    <location>
        <begin position="1"/>
        <end position="25"/>
    </location>
</feature>
<feature type="compositionally biased region" description="Basic and acidic residues" evidence="1">
    <location>
        <begin position="8"/>
        <end position="22"/>
    </location>
</feature>
<evidence type="ECO:0000313" key="3">
    <source>
        <dbReference type="Proteomes" id="UP001159042"/>
    </source>
</evidence>
<name>A0AAV8VEN7_9CUCU</name>
<evidence type="ECO:0000256" key="1">
    <source>
        <dbReference type="SAM" id="MobiDB-lite"/>
    </source>
</evidence>
<evidence type="ECO:0000313" key="2">
    <source>
        <dbReference type="EMBL" id="KAJ8912537.1"/>
    </source>
</evidence>
<proteinExistence type="predicted"/>